<keyword evidence="1" id="KW-0812">Transmembrane</keyword>
<gene>
    <name evidence="2" type="primary">Tex29</name>
    <name evidence="2" type="ORF">PHOROB_LOCUS4979</name>
</gene>
<dbReference type="AlphaFoldDB" id="A0AAU9Z3C3"/>
<dbReference type="Pfam" id="PF15839">
    <property type="entry name" value="TEX29"/>
    <property type="match status" value="1"/>
</dbReference>
<feature type="transmembrane region" description="Helical" evidence="1">
    <location>
        <begin position="79"/>
        <end position="101"/>
    </location>
</feature>
<keyword evidence="1" id="KW-1133">Transmembrane helix</keyword>
<keyword evidence="1" id="KW-0472">Membrane</keyword>
<dbReference type="InterPro" id="IPR031685">
    <property type="entry name" value="TEX29"/>
</dbReference>
<dbReference type="PANTHER" id="PTHR37339">
    <property type="entry name" value="TESTIS-EXPRESSED PROTEIN 29"/>
    <property type="match status" value="1"/>
</dbReference>
<dbReference type="PANTHER" id="PTHR37339:SF1">
    <property type="entry name" value="TESTIS-EXPRESSED PROTEIN 29"/>
    <property type="match status" value="1"/>
</dbReference>
<evidence type="ECO:0000313" key="2">
    <source>
        <dbReference type="EMBL" id="CAH6787037.1"/>
    </source>
</evidence>
<reference evidence="2" key="1">
    <citation type="submission" date="2022-06" db="EMBL/GenBank/DDBJ databases">
        <authorList>
            <person name="Andreotti S."/>
            <person name="Wyler E."/>
        </authorList>
    </citation>
    <scope>NUCLEOTIDE SEQUENCE</scope>
</reference>
<name>A0AAU9Z3C3_PHORO</name>
<evidence type="ECO:0000256" key="1">
    <source>
        <dbReference type="SAM" id="Phobius"/>
    </source>
</evidence>
<proteinExistence type="predicted"/>
<comment type="caution">
    <text evidence="2">The sequence shown here is derived from an EMBL/GenBank/DDBJ whole genome shotgun (WGS) entry which is preliminary data.</text>
</comment>
<accession>A0AAU9Z3C3</accession>
<sequence length="184" mass="20545">MYMSCTPCAEAYLIPASLSAATMRYAPELKKSPPHLLKKFAVCDIPLYEICDYNISRDRCKDLGCCFYKGVCYEKAVPIYVQVFSALIVLIAGVFIIAIIYRVIQEYKRETEISVESTPSGKTTEELEQPFFQETESPKLTLPSDSSKKETMGSLVEGRLMWAESVSALVVLQSLLSVCDGPQQ</sequence>
<evidence type="ECO:0000313" key="3">
    <source>
        <dbReference type="Proteomes" id="UP001152836"/>
    </source>
</evidence>
<dbReference type="Proteomes" id="UP001152836">
    <property type="component" value="Unassembled WGS sequence"/>
</dbReference>
<protein>
    <submittedName>
        <fullName evidence="2">Tex29 protein</fullName>
    </submittedName>
</protein>
<keyword evidence="3" id="KW-1185">Reference proteome</keyword>
<dbReference type="EMBL" id="CALSGD010001393">
    <property type="protein sequence ID" value="CAH6787037.1"/>
    <property type="molecule type" value="Genomic_DNA"/>
</dbReference>
<organism evidence="2 3">
    <name type="scientific">Phodopus roborovskii</name>
    <name type="common">Roborovski's desert hamster</name>
    <name type="synonym">Cricetulus roborovskii</name>
    <dbReference type="NCBI Taxonomy" id="109678"/>
    <lineage>
        <taxon>Eukaryota</taxon>
        <taxon>Metazoa</taxon>
        <taxon>Chordata</taxon>
        <taxon>Craniata</taxon>
        <taxon>Vertebrata</taxon>
        <taxon>Euteleostomi</taxon>
        <taxon>Mammalia</taxon>
        <taxon>Eutheria</taxon>
        <taxon>Euarchontoglires</taxon>
        <taxon>Glires</taxon>
        <taxon>Rodentia</taxon>
        <taxon>Myomorpha</taxon>
        <taxon>Muroidea</taxon>
        <taxon>Cricetidae</taxon>
        <taxon>Cricetinae</taxon>
        <taxon>Phodopus</taxon>
    </lineage>
</organism>